<dbReference type="Pfam" id="PF14432">
    <property type="entry name" value="DYW_deaminase"/>
    <property type="match status" value="1"/>
</dbReference>
<dbReference type="PANTHER" id="PTHR47926">
    <property type="entry name" value="PENTATRICOPEPTIDE REPEAT-CONTAINING PROTEIN"/>
    <property type="match status" value="1"/>
</dbReference>
<dbReference type="EMBL" id="KK198754">
    <property type="protein sequence ID" value="KCW84932.1"/>
    <property type="molecule type" value="Genomic_DNA"/>
</dbReference>
<organism evidence="5">
    <name type="scientific">Eucalyptus grandis</name>
    <name type="common">Flooded gum</name>
    <dbReference type="NCBI Taxonomy" id="71139"/>
    <lineage>
        <taxon>Eukaryota</taxon>
        <taxon>Viridiplantae</taxon>
        <taxon>Streptophyta</taxon>
        <taxon>Embryophyta</taxon>
        <taxon>Tracheophyta</taxon>
        <taxon>Spermatophyta</taxon>
        <taxon>Magnoliopsida</taxon>
        <taxon>eudicotyledons</taxon>
        <taxon>Gunneridae</taxon>
        <taxon>Pentapetalae</taxon>
        <taxon>rosids</taxon>
        <taxon>malvids</taxon>
        <taxon>Myrtales</taxon>
        <taxon>Myrtaceae</taxon>
        <taxon>Myrtoideae</taxon>
        <taxon>Eucalypteae</taxon>
        <taxon>Eucalyptus</taxon>
    </lineage>
</organism>
<dbReference type="FunFam" id="1.25.40.10:FF:000436">
    <property type="entry name" value="Pentatricopeptide repeat-containing protein At5g39350 family"/>
    <property type="match status" value="1"/>
</dbReference>
<dbReference type="PANTHER" id="PTHR47926:SF452">
    <property type="entry name" value="PENTATRICOPEPTIDE REPEAT-CONTAINING PROTEIN"/>
    <property type="match status" value="1"/>
</dbReference>
<dbReference type="GO" id="GO:0003723">
    <property type="term" value="F:RNA binding"/>
    <property type="evidence" value="ECO:0007669"/>
    <property type="project" value="InterPro"/>
</dbReference>
<proteinExistence type="inferred from homology"/>
<reference evidence="5" key="1">
    <citation type="submission" date="2013-07" db="EMBL/GenBank/DDBJ databases">
        <title>The genome of Eucalyptus grandis.</title>
        <authorList>
            <person name="Schmutz J."/>
            <person name="Hayes R."/>
            <person name="Myburg A."/>
            <person name="Tuskan G."/>
            <person name="Grattapaglia D."/>
            <person name="Rokhsar D.S."/>
        </authorList>
    </citation>
    <scope>NUCLEOTIDE SEQUENCE</scope>
    <source>
        <tissue evidence="5">Leaf extractions</tissue>
    </source>
</reference>
<keyword evidence="2" id="KW-0677">Repeat</keyword>
<dbReference type="Pfam" id="PF01535">
    <property type="entry name" value="PPR"/>
    <property type="match status" value="3"/>
</dbReference>
<dbReference type="InterPro" id="IPR011990">
    <property type="entry name" value="TPR-like_helical_dom_sf"/>
</dbReference>
<evidence type="ECO:0000256" key="1">
    <source>
        <dbReference type="ARBA" id="ARBA00006643"/>
    </source>
</evidence>
<comment type="similarity">
    <text evidence="1">Belongs to the PPR family. PCMP-H subfamily.</text>
</comment>
<dbReference type="InterPro" id="IPR032867">
    <property type="entry name" value="DYW_dom"/>
</dbReference>
<feature type="repeat" description="PPR" evidence="3">
    <location>
        <begin position="444"/>
        <end position="478"/>
    </location>
</feature>
<dbReference type="PROSITE" id="PS51375">
    <property type="entry name" value="PPR"/>
    <property type="match status" value="4"/>
</dbReference>
<evidence type="ECO:0000256" key="3">
    <source>
        <dbReference type="PROSITE-ProRule" id="PRU00708"/>
    </source>
</evidence>
<dbReference type="NCBIfam" id="TIGR00756">
    <property type="entry name" value="PPR"/>
    <property type="match status" value="5"/>
</dbReference>
<dbReference type="FunFam" id="1.25.40.10:FF:000090">
    <property type="entry name" value="Pentatricopeptide repeat-containing protein, chloroplastic"/>
    <property type="match status" value="1"/>
</dbReference>
<dbReference type="AlphaFoldDB" id="A0A059D305"/>
<protein>
    <recommendedName>
        <fullName evidence="4">DYW domain-containing protein</fullName>
    </recommendedName>
</protein>
<dbReference type="InParanoid" id="A0A059D305"/>
<name>A0A059D305_EUCGR</name>
<dbReference type="Gramene" id="KCW84932">
    <property type="protein sequence ID" value="KCW84932"/>
    <property type="gene ID" value="EUGRSUZ_B01754"/>
</dbReference>
<dbReference type="InterPro" id="IPR002885">
    <property type="entry name" value="PPR_rpt"/>
</dbReference>
<evidence type="ECO:0000313" key="5">
    <source>
        <dbReference type="EMBL" id="KCW84932.1"/>
    </source>
</evidence>
<evidence type="ECO:0000256" key="2">
    <source>
        <dbReference type="ARBA" id="ARBA00022737"/>
    </source>
</evidence>
<dbReference type="Pfam" id="PF13041">
    <property type="entry name" value="PPR_2"/>
    <property type="match status" value="4"/>
</dbReference>
<dbReference type="OMA" id="SCACCAH"/>
<dbReference type="eggNOG" id="KOG4197">
    <property type="taxonomic scope" value="Eukaryota"/>
</dbReference>
<sequence>MATVGDWPQASLRLASLRPRLACRPLASLSSSLAARQIGEPMASTNLWLGQRLTSLRLAFWSLNVTAIFPKLLSRSEDNLQSFLFFHVSQGVVGVKSVHAQIVVNDICSEHRLATVLVCVYRDFGCLDYARKVFDQIPHPEASICVALLVGYMRRELYDEAIAFFELMRSRDLEIDGRACNFALKACSMVSDYERGMGIINIAVDKGIQRNQFLASSMVNFLMKFGKVKEARMIFDGLRERDVVCWNSTIGGYVQARQFNDAFTLFFEMCKNGVRPTPVTMTSIIQACEGVGNLDLGKSVHGFVLCLEMGDDVLVLTSLVNMYAKLGDVVNARRVFDGMTMRNLVSWNAMISGYVQSGFVHEAFELFSQLLKNHCRFDSGTMVSLIHGCALTENFESGKMLHGFIYRAGLELDVILCTALVDLYSKCDALSWALSVFSRTPNKNVITWTAMLVGLAQNGHAEEALRLFSDMQQEGVAANSITLVSLVHCCAHLGSLKKGKSIHAHLLRIGYALSAVNMTALIDMYAKCGKVEYADRVIHYSLDSEKDVVLWNSLIGSYGMHGFGDRALAAFHQMKEEGVSPNESTFVSLLTACNHSGLVEEGVGLFHSMQKDHNIRQSEKLYACFVDLLSQAGRLEEAEALIEEMPFNSSSASLEALLNGCRTHKNINLGVKTADKLLCLGVANPGVYVVLSNIYAVARQWDKVDHVRRLMRQCGLKKTPGYSLIETGNRLQTFLAGDSTHPKQLEIDEILDNLKTEVEASGYVPDTSCILRDVDESVKVKLLWGHSERLAIAFGLLSTPAGSLIRIIKNLRVCNDCHNVTKYISKIVQREIVVRDANRFHHFKNGKCSCNDYW</sequence>
<dbReference type="InterPro" id="IPR046848">
    <property type="entry name" value="E_motif"/>
</dbReference>
<feature type="domain" description="DYW" evidence="4">
    <location>
        <begin position="762"/>
        <end position="854"/>
    </location>
</feature>
<dbReference type="Pfam" id="PF20431">
    <property type="entry name" value="E_motif"/>
    <property type="match status" value="1"/>
</dbReference>
<feature type="repeat" description="PPR" evidence="3">
    <location>
        <begin position="547"/>
        <end position="581"/>
    </location>
</feature>
<dbReference type="GO" id="GO:0008270">
    <property type="term" value="F:zinc ion binding"/>
    <property type="evidence" value="ECO:0007669"/>
    <property type="project" value="InterPro"/>
</dbReference>
<dbReference type="InterPro" id="IPR046960">
    <property type="entry name" value="PPR_At4g14850-like_plant"/>
</dbReference>
<accession>A0A059D305</accession>
<evidence type="ECO:0000259" key="4">
    <source>
        <dbReference type="Pfam" id="PF14432"/>
    </source>
</evidence>
<feature type="repeat" description="PPR" evidence="3">
    <location>
        <begin position="242"/>
        <end position="276"/>
    </location>
</feature>
<gene>
    <name evidence="5" type="ORF">EUGRSUZ_B01754</name>
</gene>
<feature type="repeat" description="PPR" evidence="3">
    <location>
        <begin position="343"/>
        <end position="377"/>
    </location>
</feature>
<dbReference type="FunFam" id="1.25.40.10:FF:000343">
    <property type="entry name" value="Pentatricopeptide repeat-containing protein At3g58590"/>
    <property type="match status" value="1"/>
</dbReference>
<dbReference type="GO" id="GO:0009451">
    <property type="term" value="P:RNA modification"/>
    <property type="evidence" value="ECO:0007669"/>
    <property type="project" value="InterPro"/>
</dbReference>
<dbReference type="Gene3D" id="1.25.40.10">
    <property type="entry name" value="Tetratricopeptide repeat domain"/>
    <property type="match status" value="6"/>
</dbReference>